<gene>
    <name evidence="3" type="ORF">CGI_10015268</name>
</gene>
<reference evidence="3" key="1">
    <citation type="journal article" date="2012" name="Nature">
        <title>The oyster genome reveals stress adaptation and complexity of shell formation.</title>
        <authorList>
            <person name="Zhang G."/>
            <person name="Fang X."/>
            <person name="Guo X."/>
            <person name="Li L."/>
            <person name="Luo R."/>
            <person name="Xu F."/>
            <person name="Yang P."/>
            <person name="Zhang L."/>
            <person name="Wang X."/>
            <person name="Qi H."/>
            <person name="Xiong Z."/>
            <person name="Que H."/>
            <person name="Xie Y."/>
            <person name="Holland P.W."/>
            <person name="Paps J."/>
            <person name="Zhu Y."/>
            <person name="Wu F."/>
            <person name="Chen Y."/>
            <person name="Wang J."/>
            <person name="Peng C."/>
            <person name="Meng J."/>
            <person name="Yang L."/>
            <person name="Liu J."/>
            <person name="Wen B."/>
            <person name="Zhang N."/>
            <person name="Huang Z."/>
            <person name="Zhu Q."/>
            <person name="Feng Y."/>
            <person name="Mount A."/>
            <person name="Hedgecock D."/>
            <person name="Xu Z."/>
            <person name="Liu Y."/>
            <person name="Domazet-Loso T."/>
            <person name="Du Y."/>
            <person name="Sun X."/>
            <person name="Zhang S."/>
            <person name="Liu B."/>
            <person name="Cheng P."/>
            <person name="Jiang X."/>
            <person name="Li J."/>
            <person name="Fan D."/>
            <person name="Wang W."/>
            <person name="Fu W."/>
            <person name="Wang T."/>
            <person name="Wang B."/>
            <person name="Zhang J."/>
            <person name="Peng Z."/>
            <person name="Li Y."/>
            <person name="Li N."/>
            <person name="Wang J."/>
            <person name="Chen M."/>
            <person name="He Y."/>
            <person name="Tan F."/>
            <person name="Song X."/>
            <person name="Zheng Q."/>
            <person name="Huang R."/>
            <person name="Yang H."/>
            <person name="Du X."/>
            <person name="Chen L."/>
            <person name="Yang M."/>
            <person name="Gaffney P.M."/>
            <person name="Wang S."/>
            <person name="Luo L."/>
            <person name="She Z."/>
            <person name="Ming Y."/>
            <person name="Huang W."/>
            <person name="Zhang S."/>
            <person name="Huang B."/>
            <person name="Zhang Y."/>
            <person name="Qu T."/>
            <person name="Ni P."/>
            <person name="Miao G."/>
            <person name="Wang J."/>
            <person name="Wang Q."/>
            <person name="Steinberg C.E."/>
            <person name="Wang H."/>
            <person name="Li N."/>
            <person name="Qian L."/>
            <person name="Zhang G."/>
            <person name="Li Y."/>
            <person name="Yang H."/>
            <person name="Liu X."/>
            <person name="Wang J."/>
            <person name="Yin Y."/>
            <person name="Wang J."/>
        </authorList>
    </citation>
    <scope>NUCLEOTIDE SEQUENCE [LARGE SCALE GENOMIC DNA]</scope>
    <source>
        <strain evidence="3">05x7-T-G4-1.051#20</strain>
    </source>
</reference>
<feature type="region of interest" description="Disordered" evidence="1">
    <location>
        <begin position="196"/>
        <end position="217"/>
    </location>
</feature>
<feature type="compositionally biased region" description="Polar residues" evidence="1">
    <location>
        <begin position="196"/>
        <end position="211"/>
    </location>
</feature>
<evidence type="ECO:0000256" key="2">
    <source>
        <dbReference type="SAM" id="Phobius"/>
    </source>
</evidence>
<feature type="transmembrane region" description="Helical" evidence="2">
    <location>
        <begin position="30"/>
        <end position="49"/>
    </location>
</feature>
<proteinExistence type="predicted"/>
<keyword evidence="2" id="KW-0472">Membrane</keyword>
<dbReference type="EMBL" id="JH816757">
    <property type="protein sequence ID" value="EKC33479.1"/>
    <property type="molecule type" value="Genomic_DNA"/>
</dbReference>
<evidence type="ECO:0000313" key="3">
    <source>
        <dbReference type="EMBL" id="EKC33479.1"/>
    </source>
</evidence>
<evidence type="ECO:0000256" key="1">
    <source>
        <dbReference type="SAM" id="MobiDB-lite"/>
    </source>
</evidence>
<protein>
    <submittedName>
        <fullName evidence="3">Uncharacterized protein</fullName>
    </submittedName>
</protein>
<dbReference type="HOGENOM" id="CLU_827045_0_0_1"/>
<organism evidence="3">
    <name type="scientific">Magallana gigas</name>
    <name type="common">Pacific oyster</name>
    <name type="synonym">Crassostrea gigas</name>
    <dbReference type="NCBI Taxonomy" id="29159"/>
    <lineage>
        <taxon>Eukaryota</taxon>
        <taxon>Metazoa</taxon>
        <taxon>Spiralia</taxon>
        <taxon>Lophotrochozoa</taxon>
        <taxon>Mollusca</taxon>
        <taxon>Bivalvia</taxon>
        <taxon>Autobranchia</taxon>
        <taxon>Pteriomorphia</taxon>
        <taxon>Ostreida</taxon>
        <taxon>Ostreoidea</taxon>
        <taxon>Ostreidae</taxon>
        <taxon>Magallana</taxon>
    </lineage>
</organism>
<dbReference type="InParanoid" id="K1QQQ2"/>
<dbReference type="AlphaFoldDB" id="K1QQQ2"/>
<name>K1QQQ2_MAGGI</name>
<sequence>MLKSLQAYVKQKKDSHIVLQDEKKEMVKTVPLVIGAGVLTATILVLYNISQPTNNVIKFFRFNLTNNDRNIVSGSKPNILVQEFRPQFPKSKSLAQKLFDKELSRISKNLKDGNIADYDPEPPSVVYVNSNDAKIGGFAQTFQDLQNHIANGQLNGFEPHPQLDQNFHYMQLPNIPDNNQNIYKPVHVLSAPKGQNYQNSQLTNENLQNPSPKVPIEQTNQNVPVQQNNQNVPNDQNNQNVPVEQNNQQIPDQQDNQNAQVQNDPTQQGWKVVNTEEQVPENPEGPHKDQLQIPAAESNGQRPPDQFHYGPQSQGVWQTMKPASQLAGLVQQADAV</sequence>
<feature type="region of interest" description="Disordered" evidence="1">
    <location>
        <begin position="276"/>
        <end position="316"/>
    </location>
</feature>
<keyword evidence="2" id="KW-0812">Transmembrane</keyword>
<keyword evidence="2" id="KW-1133">Transmembrane helix</keyword>
<accession>K1QQQ2</accession>